<proteinExistence type="predicted"/>
<dbReference type="PANTHER" id="PTHR18964:SF149">
    <property type="entry name" value="BIFUNCTIONAL UDP-N-ACETYLGLUCOSAMINE 2-EPIMERASE_N-ACETYLMANNOSAMINE KINASE"/>
    <property type="match status" value="1"/>
</dbReference>
<dbReference type="InterPro" id="IPR049874">
    <property type="entry name" value="ROK_cs"/>
</dbReference>
<accession>A0A0W8G042</accession>
<dbReference type="EMBL" id="LNQE01000462">
    <property type="protein sequence ID" value="KUG26444.1"/>
    <property type="molecule type" value="Genomic_DNA"/>
</dbReference>
<reference evidence="1" key="1">
    <citation type="journal article" date="2015" name="Proc. Natl. Acad. Sci. U.S.A.">
        <title>Networks of energetic and metabolic interactions define dynamics in microbial communities.</title>
        <authorList>
            <person name="Embree M."/>
            <person name="Liu J.K."/>
            <person name="Al-Bassam M.M."/>
            <person name="Zengler K."/>
        </authorList>
    </citation>
    <scope>NUCLEOTIDE SEQUENCE</scope>
</reference>
<name>A0A0W8G042_9ZZZZ</name>
<protein>
    <submittedName>
        <fullName evidence="1">Glucokinase</fullName>
        <ecNumber evidence="1">2.7.1.2</ecNumber>
    </submittedName>
</protein>
<dbReference type="EC" id="2.7.1.2" evidence="1"/>
<evidence type="ECO:0000313" key="1">
    <source>
        <dbReference type="EMBL" id="KUG26444.1"/>
    </source>
</evidence>
<gene>
    <name evidence="1" type="ORF">ASZ90_003722</name>
</gene>
<dbReference type="SUPFAM" id="SSF53067">
    <property type="entry name" value="Actin-like ATPase domain"/>
    <property type="match status" value="1"/>
</dbReference>
<keyword evidence="1" id="KW-0418">Kinase</keyword>
<dbReference type="AlphaFoldDB" id="A0A0W8G042"/>
<dbReference type="GO" id="GO:0004340">
    <property type="term" value="F:glucokinase activity"/>
    <property type="evidence" value="ECO:0007669"/>
    <property type="project" value="UniProtKB-EC"/>
</dbReference>
<organism evidence="1">
    <name type="scientific">hydrocarbon metagenome</name>
    <dbReference type="NCBI Taxonomy" id="938273"/>
    <lineage>
        <taxon>unclassified sequences</taxon>
        <taxon>metagenomes</taxon>
        <taxon>ecological metagenomes</taxon>
    </lineage>
</organism>
<comment type="caution">
    <text evidence="1">The sequence shown here is derived from an EMBL/GenBank/DDBJ whole genome shotgun (WGS) entry which is preliminary data.</text>
</comment>
<dbReference type="InterPro" id="IPR000600">
    <property type="entry name" value="ROK"/>
</dbReference>
<dbReference type="PROSITE" id="PS01125">
    <property type="entry name" value="ROK"/>
    <property type="match status" value="1"/>
</dbReference>
<dbReference type="Gene3D" id="3.30.420.40">
    <property type="match status" value="2"/>
</dbReference>
<keyword evidence="1" id="KW-0808">Transferase</keyword>
<dbReference type="PANTHER" id="PTHR18964">
    <property type="entry name" value="ROK (REPRESSOR, ORF, KINASE) FAMILY"/>
    <property type="match status" value="1"/>
</dbReference>
<dbReference type="InterPro" id="IPR043129">
    <property type="entry name" value="ATPase_NBD"/>
</dbReference>
<sequence length="317" mass="34059">MKSDKYAIGVDLGGTSIKFGLVNSAGKIKKKFSLETNADDGPDAVISQIKTGISQLLKSKQKIVGIGIGTPGSVIQKKGTVENPPNFKGWESIPLGSIIKNEFNKKVFVENDANAAAIGEMIFGAGRKHENFIMVTLGTGVGGGIIIKGKIYRGERGAAGEIGHLSIEEFGNQCKCGSRGCIETYIGNNYLIEQVKKELVQHKDSKLNEMVQNGESLTPKLIHDAYLLNDYYAEMIITDVAFKLGVALSSIINVLDIPTVIIGGGVSGFGDTLFETVKQTIKIRVMKPNRPKIVVKPAKLKNEAGIKGASALVFYRS</sequence>
<dbReference type="Pfam" id="PF00480">
    <property type="entry name" value="ROK"/>
    <property type="match status" value="1"/>
</dbReference>